<evidence type="ECO:0000313" key="6">
    <source>
        <dbReference type="EMBL" id="KAL3787604.1"/>
    </source>
</evidence>
<dbReference type="Proteomes" id="UP001530400">
    <property type="component" value="Unassembled WGS sequence"/>
</dbReference>
<keyword evidence="2" id="KW-0863">Zinc-finger</keyword>
<feature type="compositionally biased region" description="Basic and acidic residues" evidence="4">
    <location>
        <begin position="197"/>
        <end position="212"/>
    </location>
</feature>
<protein>
    <recommendedName>
        <fullName evidence="5">TAZ-type domain-containing protein</fullName>
    </recommendedName>
</protein>
<name>A0ABD3PJ03_9STRA</name>
<evidence type="ECO:0000256" key="3">
    <source>
        <dbReference type="ARBA" id="ARBA00022833"/>
    </source>
</evidence>
<dbReference type="PROSITE" id="PS50134">
    <property type="entry name" value="ZF_TAZ"/>
    <property type="match status" value="1"/>
</dbReference>
<gene>
    <name evidence="6" type="ORF">ACHAWO_005522</name>
</gene>
<keyword evidence="7" id="KW-1185">Reference proteome</keyword>
<feature type="region of interest" description="Disordered" evidence="4">
    <location>
        <begin position="182"/>
        <end position="213"/>
    </location>
</feature>
<dbReference type="SUPFAM" id="SSF57933">
    <property type="entry name" value="TAZ domain"/>
    <property type="match status" value="1"/>
</dbReference>
<feature type="compositionally biased region" description="Basic and acidic residues" evidence="4">
    <location>
        <begin position="259"/>
        <end position="273"/>
    </location>
</feature>
<organism evidence="6 7">
    <name type="scientific">Cyclotella atomus</name>
    <dbReference type="NCBI Taxonomy" id="382360"/>
    <lineage>
        <taxon>Eukaryota</taxon>
        <taxon>Sar</taxon>
        <taxon>Stramenopiles</taxon>
        <taxon>Ochrophyta</taxon>
        <taxon>Bacillariophyta</taxon>
        <taxon>Coscinodiscophyceae</taxon>
        <taxon>Thalassiosirophycidae</taxon>
        <taxon>Stephanodiscales</taxon>
        <taxon>Stephanodiscaceae</taxon>
        <taxon>Cyclotella</taxon>
    </lineage>
</organism>
<reference evidence="6 7" key="1">
    <citation type="submission" date="2024-10" db="EMBL/GenBank/DDBJ databases">
        <title>Updated reference genomes for cyclostephanoid diatoms.</title>
        <authorList>
            <person name="Roberts W.R."/>
            <person name="Alverson A.J."/>
        </authorList>
    </citation>
    <scope>NUCLEOTIDE SEQUENCE [LARGE SCALE GENOMIC DNA]</scope>
    <source>
        <strain evidence="6 7">AJA010-31</strain>
    </source>
</reference>
<comment type="caution">
    <text evidence="6">The sequence shown here is derived from an EMBL/GenBank/DDBJ whole genome shotgun (WGS) entry which is preliminary data.</text>
</comment>
<dbReference type="SMART" id="SM00551">
    <property type="entry name" value="ZnF_TAZ"/>
    <property type="match status" value="1"/>
</dbReference>
<evidence type="ECO:0000256" key="4">
    <source>
        <dbReference type="SAM" id="MobiDB-lite"/>
    </source>
</evidence>
<evidence type="ECO:0000256" key="1">
    <source>
        <dbReference type="ARBA" id="ARBA00022723"/>
    </source>
</evidence>
<dbReference type="Pfam" id="PF02135">
    <property type="entry name" value="zf-TAZ"/>
    <property type="match status" value="1"/>
</dbReference>
<dbReference type="GO" id="GO:0008270">
    <property type="term" value="F:zinc ion binding"/>
    <property type="evidence" value="ECO:0007669"/>
    <property type="project" value="UniProtKB-KW"/>
</dbReference>
<sequence>MDTKTEGISAALLHVVDAETKVIGEQILSSSMTAARLPQQSSHPSGVNAASVAARRVSDGQGGVVNADVGELVVKAKKAAASLWMILHAQNCHSKNCPYPQCPETQILLEHVQTCPASSTPSSPCPTSCKGCNETRKLLAHYHKCKEMRSKQTCTQQGQLYPQQSSCLVCSLMARHAKNFTGMNQQAAKPPPPRQRPRSESYPELKSPERKSRTVKFAPCLRTTRYYHPEKDKSYCVAKRPRSFSLGSTVSETIEENESERNCSDDIALRESL</sequence>
<feature type="region of interest" description="Disordered" evidence="4">
    <location>
        <begin position="249"/>
        <end position="273"/>
    </location>
</feature>
<evidence type="ECO:0000259" key="5">
    <source>
        <dbReference type="PROSITE" id="PS50134"/>
    </source>
</evidence>
<keyword evidence="1" id="KW-0479">Metal-binding</keyword>
<dbReference type="InterPro" id="IPR035898">
    <property type="entry name" value="TAZ_dom_sf"/>
</dbReference>
<dbReference type="EMBL" id="JALLPJ020000605">
    <property type="protein sequence ID" value="KAL3787604.1"/>
    <property type="molecule type" value="Genomic_DNA"/>
</dbReference>
<feature type="domain" description="TAZ-type" evidence="5">
    <location>
        <begin position="72"/>
        <end position="157"/>
    </location>
</feature>
<dbReference type="InterPro" id="IPR000197">
    <property type="entry name" value="Znf_TAZ"/>
</dbReference>
<keyword evidence="3" id="KW-0862">Zinc</keyword>
<evidence type="ECO:0000313" key="7">
    <source>
        <dbReference type="Proteomes" id="UP001530400"/>
    </source>
</evidence>
<dbReference type="AlphaFoldDB" id="A0ABD3PJ03"/>
<dbReference type="Gene3D" id="1.20.1020.10">
    <property type="entry name" value="TAZ domain"/>
    <property type="match status" value="1"/>
</dbReference>
<accession>A0ABD3PJ03</accession>
<proteinExistence type="predicted"/>
<evidence type="ECO:0000256" key="2">
    <source>
        <dbReference type="ARBA" id="ARBA00022771"/>
    </source>
</evidence>